<feature type="domain" description="Aminoglycoside phosphotransferase" evidence="2">
    <location>
        <begin position="69"/>
        <end position="308"/>
    </location>
</feature>
<evidence type="ECO:0000313" key="4">
    <source>
        <dbReference type="Proteomes" id="UP001055868"/>
    </source>
</evidence>
<dbReference type="Pfam" id="PF01636">
    <property type="entry name" value="APH"/>
    <property type="match status" value="1"/>
</dbReference>
<feature type="region of interest" description="Disordered" evidence="1">
    <location>
        <begin position="1"/>
        <end position="25"/>
    </location>
</feature>
<dbReference type="RefSeq" id="WP_249477750.1">
    <property type="nucleotide sequence ID" value="NZ_CP097218.1"/>
</dbReference>
<keyword evidence="4" id="KW-1185">Reference proteome</keyword>
<feature type="region of interest" description="Disordered" evidence="1">
    <location>
        <begin position="365"/>
        <end position="394"/>
    </location>
</feature>
<feature type="compositionally biased region" description="Low complexity" evidence="1">
    <location>
        <begin position="1"/>
        <end position="22"/>
    </location>
</feature>
<organism evidence="3 4">
    <name type="scientific">Brachybacterium kimchii</name>
    <dbReference type="NCBI Taxonomy" id="2942909"/>
    <lineage>
        <taxon>Bacteria</taxon>
        <taxon>Bacillati</taxon>
        <taxon>Actinomycetota</taxon>
        <taxon>Actinomycetes</taxon>
        <taxon>Micrococcales</taxon>
        <taxon>Dermabacteraceae</taxon>
        <taxon>Brachybacterium</taxon>
    </lineage>
</organism>
<gene>
    <name evidence="3" type="ORF">M4486_13420</name>
</gene>
<sequence>MASTSSAAAASAAPTPPAAASSEMGERIRRAWHEETLLLPLRDADHARRLPGQSKRSRLAGLGGPAQVELLGTGETFAAWRLSAEDGTALLVRIPWHTPAHPLADELAALTQLPPDVGPEPLALHDDAESSPLGAPYLVTTPVPGRILAPPRWTRGHLTAHADRLAHLHRVATPGRGPVSLGADPWDRMEPVRLSLLELFEADTESVDEAALARIGGTGVLRSAARRLGEADSAFADLEGFVLSHGDLCATNIVWDAQVPRFIDFEWAMGDDPARDLAIIGGAVHGGPWYVPLTEEDIEAFVGSYLHARTRLDDASELPRLEGQAPPLPAPTLDPAGLRARRDAWEIYEKTAMLLHVARRVTDRGDAGRGGADRVGAAHDGADGTADAPASTAAHDPYATALPILRDTLRARLGAD</sequence>
<evidence type="ECO:0000313" key="3">
    <source>
        <dbReference type="EMBL" id="UQN28621.1"/>
    </source>
</evidence>
<protein>
    <submittedName>
        <fullName evidence="3">Aminoglycoside phosphotransferase family protein</fullName>
    </submittedName>
</protein>
<dbReference type="Gene3D" id="3.90.1200.10">
    <property type="match status" value="1"/>
</dbReference>
<dbReference type="EMBL" id="CP097218">
    <property type="protein sequence ID" value="UQN28621.1"/>
    <property type="molecule type" value="Genomic_DNA"/>
</dbReference>
<dbReference type="InterPro" id="IPR002575">
    <property type="entry name" value="Aminoglycoside_PTrfase"/>
</dbReference>
<proteinExistence type="predicted"/>
<accession>A0ABY4N3E2</accession>
<dbReference type="PANTHER" id="PTHR21310">
    <property type="entry name" value="AMINOGLYCOSIDE PHOSPHOTRANSFERASE-RELATED-RELATED"/>
    <property type="match status" value="1"/>
</dbReference>
<feature type="compositionally biased region" description="Low complexity" evidence="1">
    <location>
        <begin position="383"/>
        <end position="394"/>
    </location>
</feature>
<reference evidence="3" key="1">
    <citation type="submission" date="2022-05" db="EMBL/GenBank/DDBJ databases">
        <title>Genomic analysis of Brachybacterium sp. CBA3104.</title>
        <authorList>
            <person name="Roh S.W."/>
            <person name="Kim Y.B."/>
            <person name="Kim Y."/>
        </authorList>
    </citation>
    <scope>NUCLEOTIDE SEQUENCE</scope>
    <source>
        <strain evidence="3">CBA3104</strain>
    </source>
</reference>
<evidence type="ECO:0000259" key="2">
    <source>
        <dbReference type="Pfam" id="PF01636"/>
    </source>
</evidence>
<dbReference type="SUPFAM" id="SSF56112">
    <property type="entry name" value="Protein kinase-like (PK-like)"/>
    <property type="match status" value="1"/>
</dbReference>
<dbReference type="InterPro" id="IPR011009">
    <property type="entry name" value="Kinase-like_dom_sf"/>
</dbReference>
<name>A0ABY4N3E2_9MICO</name>
<dbReference type="Proteomes" id="UP001055868">
    <property type="component" value="Chromosome"/>
</dbReference>
<dbReference type="InterPro" id="IPR051678">
    <property type="entry name" value="AGP_Transferase"/>
</dbReference>
<evidence type="ECO:0000256" key="1">
    <source>
        <dbReference type="SAM" id="MobiDB-lite"/>
    </source>
</evidence>